<dbReference type="EMBL" id="BLAJ01000006">
    <property type="protein sequence ID" value="GES52206.1"/>
    <property type="molecule type" value="Genomic_DNA"/>
</dbReference>
<evidence type="ECO:0000256" key="3">
    <source>
        <dbReference type="ARBA" id="ARBA00022679"/>
    </source>
</evidence>
<protein>
    <submittedName>
        <fullName evidence="9">Beta 1,3 glucan synthase catalytic subunit</fullName>
    </submittedName>
</protein>
<feature type="transmembrane region" description="Helical" evidence="7">
    <location>
        <begin position="423"/>
        <end position="441"/>
    </location>
</feature>
<feature type="domain" description="Glycosyltransferase 2-like" evidence="8">
    <location>
        <begin position="217"/>
        <end position="409"/>
    </location>
</feature>
<evidence type="ECO:0000256" key="5">
    <source>
        <dbReference type="ARBA" id="ARBA00022989"/>
    </source>
</evidence>
<feature type="transmembrane region" description="Helical" evidence="7">
    <location>
        <begin position="23"/>
        <end position="43"/>
    </location>
</feature>
<feature type="transmembrane region" description="Helical" evidence="7">
    <location>
        <begin position="50"/>
        <end position="69"/>
    </location>
</feature>
<evidence type="ECO:0000256" key="2">
    <source>
        <dbReference type="ARBA" id="ARBA00022676"/>
    </source>
</evidence>
<evidence type="ECO:0000259" key="8">
    <source>
        <dbReference type="Pfam" id="PF13632"/>
    </source>
</evidence>
<keyword evidence="5 7" id="KW-1133">Transmembrane helix</keyword>
<dbReference type="CDD" id="cd06421">
    <property type="entry name" value="CESA_CelA_like"/>
    <property type="match status" value="1"/>
</dbReference>
<dbReference type="PANTHER" id="PTHR43867">
    <property type="entry name" value="CELLULOSE SYNTHASE CATALYTIC SUBUNIT A [UDP-FORMING]"/>
    <property type="match status" value="1"/>
</dbReference>
<comment type="caution">
    <text evidence="9">The sequence shown here is derived from an EMBL/GenBank/DDBJ whole genome shotgun (WGS) entry which is preliminary data.</text>
</comment>
<dbReference type="InterPro" id="IPR050321">
    <property type="entry name" value="Glycosyltr_2/OpgH_subfam"/>
</dbReference>
<dbReference type="PANTHER" id="PTHR43867:SF2">
    <property type="entry name" value="CELLULOSE SYNTHASE CATALYTIC SUBUNIT A [UDP-FORMING]"/>
    <property type="match status" value="1"/>
</dbReference>
<evidence type="ECO:0000256" key="1">
    <source>
        <dbReference type="ARBA" id="ARBA00004141"/>
    </source>
</evidence>
<feature type="transmembrane region" description="Helical" evidence="7">
    <location>
        <begin position="390"/>
        <end position="411"/>
    </location>
</feature>
<evidence type="ECO:0000256" key="4">
    <source>
        <dbReference type="ARBA" id="ARBA00022692"/>
    </source>
</evidence>
<dbReference type="SUPFAM" id="SSF53448">
    <property type="entry name" value="Nucleotide-diphospho-sugar transferases"/>
    <property type="match status" value="1"/>
</dbReference>
<comment type="subcellular location">
    <subcellularLocation>
        <location evidence="1">Membrane</location>
        <topology evidence="1">Multi-pass membrane protein</topology>
    </subcellularLocation>
</comment>
<accession>A0ABQ0ZA70</accession>
<organism evidence="9 10">
    <name type="scientific">Rhizobium dioscoreae</name>
    <dbReference type="NCBI Taxonomy" id="2653122"/>
    <lineage>
        <taxon>Bacteria</taxon>
        <taxon>Pseudomonadati</taxon>
        <taxon>Pseudomonadota</taxon>
        <taxon>Alphaproteobacteria</taxon>
        <taxon>Hyphomicrobiales</taxon>
        <taxon>Rhizobiaceae</taxon>
        <taxon>Rhizobium/Agrobacterium group</taxon>
        <taxon>Rhizobium</taxon>
    </lineage>
</organism>
<evidence type="ECO:0000313" key="9">
    <source>
        <dbReference type="EMBL" id="GES52206.1"/>
    </source>
</evidence>
<dbReference type="Proteomes" id="UP000390335">
    <property type="component" value="Unassembled WGS sequence"/>
</dbReference>
<sequence>MTDRIQAEVREKQTVFFSSDDDLFSVLTFDLVIAACAMLFAMLANPKKPFERAAFSLLMLLSLGLYLSWRALDTLPPFEFSAEVLWNYVYFLFEAVSVLYAIGSILILLRTTDWKREADLGEKELAAKADIPFVDVVICTYNEPLNVLEKSVISAQAMNYRRLRVFVCDDTRRQEVRDYCARVGVNYLTRPDNKHAKAGNLNNALNHTNALAETSDFIMVLDADFAPQANFLNRVIGLFKDGKVAVVQTPQFYFNSDPIQHNLGIRRSFVDDQRVFFDTFQPAKDAVGCAFCVGTSFVVRRAAVNEIGGFPHDALSEDMLLTYRLMERGYVTRWLNEKLSVGLSAEGIPEYITQRTRWCLGTIQIGLLRNGPLWRGNFTLIQRLHYLHGLFCWLSKPFILCLLLAPSVYWLTGVSALQADELLFMKYGLSSLFLFWTYSTWISERRTLPLFTEVTHALTAVPITITLFQAIRKPFGRPFKVTEKGGDRSAIRVHRPTALFFGFVAAMSGLSVVRVVYGWDAPVEFSARECLNLVWSSVAMIIAFTSLLCCIELPRFGQEEPIEVRLRGRHRANGHIADVTITAVSTEGVTLAEHGPTGAEDEAVFIPEIGWISSSVRAAPSSTAFCLMPTPEQHNAILRLLFRSAPDNVAERGDLRKSMQMLLWRAFS</sequence>
<feature type="transmembrane region" description="Helical" evidence="7">
    <location>
        <begin position="89"/>
        <end position="109"/>
    </location>
</feature>
<keyword evidence="6 7" id="KW-0472">Membrane</keyword>
<proteinExistence type="predicted"/>
<evidence type="ECO:0000313" key="10">
    <source>
        <dbReference type="Proteomes" id="UP000390335"/>
    </source>
</evidence>
<feature type="transmembrane region" description="Helical" evidence="7">
    <location>
        <begin position="498"/>
        <end position="519"/>
    </location>
</feature>
<dbReference type="InterPro" id="IPR029044">
    <property type="entry name" value="Nucleotide-diphossugar_trans"/>
</dbReference>
<reference evidence="9 10" key="1">
    <citation type="journal article" date="2020" name="Genome Biol. Evol.">
        <title>Rhizobium dioscoreae sp. nov., a plant growth-promoting bacterium isolated from yam (Dioscorea species).</title>
        <authorList>
            <person name="Ouyabe M."/>
            <person name="Tanaka N."/>
            <person name="Shiwa Y."/>
            <person name="Fujita N."/>
            <person name="Kikuno H."/>
            <person name="Babil P."/>
            <person name="Shiwachi H."/>
        </authorList>
    </citation>
    <scope>NUCLEOTIDE SEQUENCE [LARGE SCALE GENOMIC DNA]</scope>
    <source>
        <strain evidence="9 10">S-93</strain>
    </source>
</reference>
<keyword evidence="10" id="KW-1185">Reference proteome</keyword>
<dbReference type="InterPro" id="IPR001173">
    <property type="entry name" value="Glyco_trans_2-like"/>
</dbReference>
<evidence type="ECO:0000256" key="6">
    <source>
        <dbReference type="ARBA" id="ARBA00023136"/>
    </source>
</evidence>
<feature type="transmembrane region" description="Helical" evidence="7">
    <location>
        <begin position="531"/>
        <end position="551"/>
    </location>
</feature>
<keyword evidence="4 7" id="KW-0812">Transmembrane</keyword>
<keyword evidence="2" id="KW-0328">Glycosyltransferase</keyword>
<dbReference type="Gene3D" id="3.90.550.10">
    <property type="entry name" value="Spore Coat Polysaccharide Biosynthesis Protein SpsA, Chain A"/>
    <property type="match status" value="1"/>
</dbReference>
<gene>
    <name evidence="9" type="primary">crdS</name>
    <name evidence="9" type="ORF">RsS93_48200</name>
</gene>
<keyword evidence="3" id="KW-0808">Transferase</keyword>
<dbReference type="Pfam" id="PF13632">
    <property type="entry name" value="Glyco_trans_2_3"/>
    <property type="match status" value="1"/>
</dbReference>
<evidence type="ECO:0000256" key="7">
    <source>
        <dbReference type="SAM" id="Phobius"/>
    </source>
</evidence>
<name>A0ABQ0ZA70_9HYPH</name>